<keyword evidence="8" id="KW-0460">Magnesium</keyword>
<proteinExistence type="predicted"/>
<dbReference type="Pfam" id="PF02424">
    <property type="entry name" value="ApbE"/>
    <property type="match status" value="1"/>
</dbReference>
<evidence type="ECO:0000256" key="3">
    <source>
        <dbReference type="ARBA" id="ARBA00016337"/>
    </source>
</evidence>
<feature type="non-terminal residue" evidence="11">
    <location>
        <position position="166"/>
    </location>
</feature>
<dbReference type="InterPro" id="IPR003374">
    <property type="entry name" value="ApbE-like_sf"/>
</dbReference>
<sequence>MLLAMSGCGEAKMSQKQVFAMDTIMTLTAYGRNADAGLNAAQQVISSLDVMLDPELTTSTTYAINNAEGKNIAVSGQVAKMLSTAQYVYKKSGGALDLSIYPVIKLWGFIDDKFYLPSQEEVQAELQKLCFDKLVLTSFPSSGSFAVSLPAGGQISFGSVAKGCAA</sequence>
<keyword evidence="5" id="KW-0808">Transferase</keyword>
<evidence type="ECO:0000256" key="7">
    <source>
        <dbReference type="ARBA" id="ARBA00022827"/>
    </source>
</evidence>
<protein>
    <recommendedName>
        <fullName evidence="3">FAD:protein FMN transferase</fullName>
        <ecNumber evidence="2">2.7.1.180</ecNumber>
    </recommendedName>
    <alternativeName>
        <fullName evidence="9">Flavin transferase</fullName>
    </alternativeName>
</protein>
<evidence type="ECO:0000313" key="11">
    <source>
        <dbReference type="EMBL" id="EJW91935.1"/>
    </source>
</evidence>
<evidence type="ECO:0000256" key="6">
    <source>
        <dbReference type="ARBA" id="ARBA00022723"/>
    </source>
</evidence>
<dbReference type="GO" id="GO:0046872">
    <property type="term" value="F:metal ion binding"/>
    <property type="evidence" value="ECO:0007669"/>
    <property type="project" value="UniProtKB-KW"/>
</dbReference>
<comment type="caution">
    <text evidence="11">The sequence shown here is derived from an EMBL/GenBank/DDBJ whole genome shotgun (WGS) entry which is preliminary data.</text>
</comment>
<dbReference type="EC" id="2.7.1.180" evidence="2"/>
<dbReference type="Gene3D" id="3.10.520.10">
    <property type="entry name" value="ApbE-like domains"/>
    <property type="match status" value="1"/>
</dbReference>
<evidence type="ECO:0000256" key="9">
    <source>
        <dbReference type="ARBA" id="ARBA00031306"/>
    </source>
</evidence>
<keyword evidence="4" id="KW-0285">Flavoprotein</keyword>
<comment type="catalytic activity">
    <reaction evidence="10">
        <text>L-threonyl-[protein] + FAD = FMN-L-threonyl-[protein] + AMP + H(+)</text>
        <dbReference type="Rhea" id="RHEA:36847"/>
        <dbReference type="Rhea" id="RHEA-COMP:11060"/>
        <dbReference type="Rhea" id="RHEA-COMP:11061"/>
        <dbReference type="ChEBI" id="CHEBI:15378"/>
        <dbReference type="ChEBI" id="CHEBI:30013"/>
        <dbReference type="ChEBI" id="CHEBI:57692"/>
        <dbReference type="ChEBI" id="CHEBI:74257"/>
        <dbReference type="ChEBI" id="CHEBI:456215"/>
        <dbReference type="EC" id="2.7.1.180"/>
    </reaction>
</comment>
<organism evidence="11">
    <name type="scientific">gut metagenome</name>
    <dbReference type="NCBI Taxonomy" id="749906"/>
    <lineage>
        <taxon>unclassified sequences</taxon>
        <taxon>metagenomes</taxon>
        <taxon>organismal metagenomes</taxon>
    </lineage>
</organism>
<evidence type="ECO:0000256" key="10">
    <source>
        <dbReference type="ARBA" id="ARBA00048540"/>
    </source>
</evidence>
<evidence type="ECO:0000256" key="8">
    <source>
        <dbReference type="ARBA" id="ARBA00022842"/>
    </source>
</evidence>
<dbReference type="InterPro" id="IPR024932">
    <property type="entry name" value="ApbE"/>
</dbReference>
<keyword evidence="11" id="KW-0449">Lipoprotein</keyword>
<evidence type="ECO:0000256" key="1">
    <source>
        <dbReference type="ARBA" id="ARBA00001946"/>
    </source>
</evidence>
<accession>J9BWJ0</accession>
<comment type="cofactor">
    <cofactor evidence="1">
        <name>Mg(2+)</name>
        <dbReference type="ChEBI" id="CHEBI:18420"/>
    </cofactor>
</comment>
<dbReference type="PANTHER" id="PTHR30040">
    <property type="entry name" value="THIAMINE BIOSYNTHESIS LIPOPROTEIN APBE"/>
    <property type="match status" value="1"/>
</dbReference>
<evidence type="ECO:0000256" key="2">
    <source>
        <dbReference type="ARBA" id="ARBA00011955"/>
    </source>
</evidence>
<dbReference type="GO" id="GO:0016740">
    <property type="term" value="F:transferase activity"/>
    <property type="evidence" value="ECO:0007669"/>
    <property type="project" value="UniProtKB-KW"/>
</dbReference>
<reference evidence="11" key="1">
    <citation type="journal article" date="2012" name="PLoS ONE">
        <title>Gene sets for utilization of primary and secondary nutrition supplies in the distal gut of endangered iberian lynx.</title>
        <authorList>
            <person name="Alcaide M."/>
            <person name="Messina E."/>
            <person name="Richter M."/>
            <person name="Bargiela R."/>
            <person name="Peplies J."/>
            <person name="Huws S.A."/>
            <person name="Newbold C.J."/>
            <person name="Golyshin P.N."/>
            <person name="Simon M.A."/>
            <person name="Lopez G."/>
            <person name="Yakimov M.M."/>
            <person name="Ferrer M."/>
        </authorList>
    </citation>
    <scope>NUCLEOTIDE SEQUENCE</scope>
</reference>
<dbReference type="SUPFAM" id="SSF143631">
    <property type="entry name" value="ApbE-like"/>
    <property type="match status" value="1"/>
</dbReference>
<keyword evidence="6" id="KW-0479">Metal-binding</keyword>
<keyword evidence="7" id="KW-0274">FAD</keyword>
<dbReference type="EMBL" id="AMCI01007852">
    <property type="protein sequence ID" value="EJW91935.1"/>
    <property type="molecule type" value="Genomic_DNA"/>
</dbReference>
<dbReference type="PANTHER" id="PTHR30040:SF2">
    <property type="entry name" value="FAD:PROTEIN FMN TRANSFERASE"/>
    <property type="match status" value="1"/>
</dbReference>
<evidence type="ECO:0000256" key="4">
    <source>
        <dbReference type="ARBA" id="ARBA00022630"/>
    </source>
</evidence>
<gene>
    <name evidence="11" type="ORF">EVA_19958</name>
</gene>
<dbReference type="AlphaFoldDB" id="J9BWJ0"/>
<name>J9BWJ0_9ZZZZ</name>
<evidence type="ECO:0000256" key="5">
    <source>
        <dbReference type="ARBA" id="ARBA00022679"/>
    </source>
</evidence>